<proteinExistence type="predicted"/>
<keyword evidence="2" id="KW-1185">Reference proteome</keyword>
<dbReference type="Proteomes" id="UP001165121">
    <property type="component" value="Unassembled WGS sequence"/>
</dbReference>
<gene>
    <name evidence="1" type="ORF">Pfra01_001385400</name>
</gene>
<sequence length="138" mass="15135">MTEKAYRRLPQCVEDAAGTKLVPMDVACRRKSKKYGLPNAEARLAMAAAVFDVLTVTNPENTKFAVPYPSQERFVSTIEILSRDSGSDDDAEDVGSDAYISSEISSAHDDSEDMEAQIINGIEAGESDRDNSFEYEAE</sequence>
<evidence type="ECO:0000313" key="1">
    <source>
        <dbReference type="EMBL" id="GMF42396.1"/>
    </source>
</evidence>
<comment type="caution">
    <text evidence="1">The sequence shown here is derived from an EMBL/GenBank/DDBJ whole genome shotgun (WGS) entry which is preliminary data.</text>
</comment>
<evidence type="ECO:0000313" key="2">
    <source>
        <dbReference type="Proteomes" id="UP001165121"/>
    </source>
</evidence>
<protein>
    <submittedName>
        <fullName evidence="1">Unnamed protein product</fullName>
    </submittedName>
</protein>
<dbReference type="AlphaFoldDB" id="A0A9W6XNY0"/>
<reference evidence="1" key="1">
    <citation type="submission" date="2023-04" db="EMBL/GenBank/DDBJ databases">
        <title>Phytophthora fragariaefolia NBRC 109709.</title>
        <authorList>
            <person name="Ichikawa N."/>
            <person name="Sato H."/>
            <person name="Tonouchi N."/>
        </authorList>
    </citation>
    <scope>NUCLEOTIDE SEQUENCE</scope>
    <source>
        <strain evidence="1">NBRC 109709</strain>
    </source>
</reference>
<name>A0A9W6XNY0_9STRA</name>
<dbReference type="EMBL" id="BSXT01001439">
    <property type="protein sequence ID" value="GMF42396.1"/>
    <property type="molecule type" value="Genomic_DNA"/>
</dbReference>
<organism evidence="1 2">
    <name type="scientific">Phytophthora fragariaefolia</name>
    <dbReference type="NCBI Taxonomy" id="1490495"/>
    <lineage>
        <taxon>Eukaryota</taxon>
        <taxon>Sar</taxon>
        <taxon>Stramenopiles</taxon>
        <taxon>Oomycota</taxon>
        <taxon>Peronosporomycetes</taxon>
        <taxon>Peronosporales</taxon>
        <taxon>Peronosporaceae</taxon>
        <taxon>Phytophthora</taxon>
    </lineage>
</organism>
<accession>A0A9W6XNY0</accession>